<keyword evidence="1" id="KW-0812">Transmembrane</keyword>
<organism evidence="2 3">
    <name type="scientific">Anopheles melas</name>
    <dbReference type="NCBI Taxonomy" id="34690"/>
    <lineage>
        <taxon>Eukaryota</taxon>
        <taxon>Metazoa</taxon>
        <taxon>Ecdysozoa</taxon>
        <taxon>Arthropoda</taxon>
        <taxon>Hexapoda</taxon>
        <taxon>Insecta</taxon>
        <taxon>Pterygota</taxon>
        <taxon>Neoptera</taxon>
        <taxon>Endopterygota</taxon>
        <taxon>Diptera</taxon>
        <taxon>Nematocera</taxon>
        <taxon>Culicoidea</taxon>
        <taxon>Culicidae</taxon>
        <taxon>Anophelinae</taxon>
        <taxon>Anopheles</taxon>
    </lineage>
</organism>
<dbReference type="VEuPathDB" id="VectorBase:AMEC021574"/>
<reference evidence="2" key="2">
    <citation type="submission" date="2020-05" db="UniProtKB">
        <authorList>
            <consortium name="EnsemblMetazoa"/>
        </authorList>
    </citation>
    <scope>IDENTIFICATION</scope>
    <source>
        <strain evidence="2">CM1001059</strain>
    </source>
</reference>
<reference evidence="3" key="1">
    <citation type="submission" date="2014-01" db="EMBL/GenBank/DDBJ databases">
        <title>The Genome Sequence of Anopheles melas CM1001059_A (V2).</title>
        <authorList>
            <consortium name="The Broad Institute Genomics Platform"/>
            <person name="Neafsey D.E."/>
            <person name="Besansky N."/>
            <person name="Howell P."/>
            <person name="Walton C."/>
            <person name="Young S.K."/>
            <person name="Zeng Q."/>
            <person name="Gargeya S."/>
            <person name="Fitzgerald M."/>
            <person name="Haas B."/>
            <person name="Abouelleil A."/>
            <person name="Allen A.W."/>
            <person name="Alvarado L."/>
            <person name="Arachchi H.M."/>
            <person name="Berlin A.M."/>
            <person name="Chapman S.B."/>
            <person name="Gainer-Dewar J."/>
            <person name="Goldberg J."/>
            <person name="Griggs A."/>
            <person name="Gujja S."/>
            <person name="Hansen M."/>
            <person name="Howarth C."/>
            <person name="Imamovic A."/>
            <person name="Ireland A."/>
            <person name="Larimer J."/>
            <person name="McCowan C."/>
            <person name="Murphy C."/>
            <person name="Pearson M."/>
            <person name="Poon T.W."/>
            <person name="Priest M."/>
            <person name="Roberts A."/>
            <person name="Saif S."/>
            <person name="Shea T."/>
            <person name="Sisk P."/>
            <person name="Sykes S."/>
            <person name="Wortman J."/>
            <person name="Nusbaum C."/>
            <person name="Birren B."/>
        </authorList>
    </citation>
    <scope>NUCLEOTIDE SEQUENCE [LARGE SCALE GENOMIC DNA]</scope>
    <source>
        <strain evidence="3">CM1001059</strain>
    </source>
</reference>
<accession>A0A182UJL6</accession>
<evidence type="ECO:0000256" key="1">
    <source>
        <dbReference type="SAM" id="Phobius"/>
    </source>
</evidence>
<keyword evidence="1" id="KW-0472">Membrane</keyword>
<feature type="transmembrane region" description="Helical" evidence="1">
    <location>
        <begin position="51"/>
        <end position="72"/>
    </location>
</feature>
<evidence type="ECO:0000313" key="3">
    <source>
        <dbReference type="Proteomes" id="UP000075902"/>
    </source>
</evidence>
<name>A0A182UJL6_9DIPT</name>
<dbReference type="Proteomes" id="UP000075902">
    <property type="component" value="Unassembled WGS sequence"/>
</dbReference>
<keyword evidence="3" id="KW-1185">Reference proteome</keyword>
<feature type="transmembrane region" description="Helical" evidence="1">
    <location>
        <begin position="78"/>
        <end position="105"/>
    </location>
</feature>
<dbReference type="EnsemblMetazoa" id="AMEC021574-RA">
    <property type="protein sequence ID" value="AMEC021574-PA"/>
    <property type="gene ID" value="AMEC021574"/>
</dbReference>
<evidence type="ECO:0000313" key="2">
    <source>
        <dbReference type="EnsemblMetazoa" id="AMEC021574-PA"/>
    </source>
</evidence>
<dbReference type="AlphaFoldDB" id="A0A182UJL6"/>
<protein>
    <submittedName>
        <fullName evidence="2">Uncharacterized protein</fullName>
    </submittedName>
</protein>
<proteinExistence type="predicted"/>
<sequence>MLPLHRCKIRSERIVADGTVVAIVGTGIEQRPTIRKLNLAQLLKPIHRIRVTVLLLLWLRTIMMMLMLHLVLITIVTVMVLMVLLMMLLLLLLLVLLLLLLLLLLLPLAQYASVRCMGG</sequence>
<keyword evidence="1" id="KW-1133">Transmembrane helix</keyword>